<reference evidence="1" key="1">
    <citation type="submission" date="2020-06" db="EMBL/GenBank/DDBJ databases">
        <title>Genomic insights into acetone-butanol-ethanol (ABE) fermentation by sequencing solventogenic clostridia strains.</title>
        <authorList>
            <person name="Brown S."/>
        </authorList>
    </citation>
    <scope>NUCLEOTIDE SEQUENCE</scope>
    <source>
        <strain evidence="1">DJ123</strain>
    </source>
</reference>
<accession>A0AAE5LPW4</accession>
<gene>
    <name evidence="1" type="ORF">BCD95_002283</name>
</gene>
<dbReference type="Proteomes" id="UP000822184">
    <property type="component" value="Unassembled WGS sequence"/>
</dbReference>
<dbReference type="EMBL" id="JABTDW010000001">
    <property type="protein sequence ID" value="NSB14024.1"/>
    <property type="molecule type" value="Genomic_DNA"/>
</dbReference>
<proteinExistence type="predicted"/>
<evidence type="ECO:0000313" key="1">
    <source>
        <dbReference type="EMBL" id="NSB14024.1"/>
    </source>
</evidence>
<evidence type="ECO:0000313" key="2">
    <source>
        <dbReference type="Proteomes" id="UP000822184"/>
    </source>
</evidence>
<protein>
    <submittedName>
        <fullName evidence="1">Uncharacterized protein</fullName>
    </submittedName>
</protein>
<dbReference type="RefSeq" id="WP_241425984.1">
    <property type="nucleotide sequence ID" value="NZ_JABTDW010000001.1"/>
</dbReference>
<dbReference type="AlphaFoldDB" id="A0AAE5LPW4"/>
<organism evidence="1 2">
    <name type="scientific">Clostridium beijerinckii</name>
    <name type="common">Clostridium MP</name>
    <dbReference type="NCBI Taxonomy" id="1520"/>
    <lineage>
        <taxon>Bacteria</taxon>
        <taxon>Bacillati</taxon>
        <taxon>Bacillota</taxon>
        <taxon>Clostridia</taxon>
        <taxon>Eubacteriales</taxon>
        <taxon>Clostridiaceae</taxon>
        <taxon>Clostridium</taxon>
    </lineage>
</organism>
<comment type="caution">
    <text evidence="1">The sequence shown here is derived from an EMBL/GenBank/DDBJ whole genome shotgun (WGS) entry which is preliminary data.</text>
</comment>
<sequence length="59" mass="7168">MRLVILNEKAMGKELAVPIYTQSGMIYLNKGAKINERNIEQIKKIENRYKYSLYRRWYK</sequence>
<name>A0AAE5LPW4_CLOBE</name>